<dbReference type="Gene3D" id="3.90.1170.50">
    <property type="entry name" value="Aldehyde oxidase/xanthine dehydrogenase, a/b hammerhead"/>
    <property type="match status" value="1"/>
</dbReference>
<dbReference type="PANTHER" id="PTHR11908">
    <property type="entry name" value="XANTHINE DEHYDROGENASE"/>
    <property type="match status" value="1"/>
</dbReference>
<dbReference type="Pfam" id="PF20256">
    <property type="entry name" value="MoCoBD_2"/>
    <property type="match status" value="1"/>
</dbReference>
<dbReference type="SUPFAM" id="SSF56003">
    <property type="entry name" value="Molybdenum cofactor-binding domain"/>
    <property type="match status" value="1"/>
</dbReference>
<evidence type="ECO:0000313" key="4">
    <source>
        <dbReference type="EMBL" id="RXG24963.1"/>
    </source>
</evidence>
<dbReference type="Pfam" id="PF02738">
    <property type="entry name" value="MoCoBD_1"/>
    <property type="match status" value="1"/>
</dbReference>
<proteinExistence type="predicted"/>
<dbReference type="Gene3D" id="3.30.365.10">
    <property type="entry name" value="Aldehyde oxidase/xanthine dehydrogenase, molybdopterin binding domain"/>
    <property type="match status" value="4"/>
</dbReference>
<keyword evidence="2" id="KW-0560">Oxidoreductase</keyword>
<protein>
    <submittedName>
        <fullName evidence="4">Xanthine dehydrogenase YagR molybdenum-binding subunit</fullName>
    </submittedName>
</protein>
<dbReference type="EMBL" id="QOVM01000001">
    <property type="protein sequence ID" value="RXG24963.1"/>
    <property type="molecule type" value="Genomic_DNA"/>
</dbReference>
<evidence type="ECO:0000256" key="1">
    <source>
        <dbReference type="ARBA" id="ARBA00022505"/>
    </source>
</evidence>
<dbReference type="OrthoDB" id="9767994at2"/>
<dbReference type="InterPro" id="IPR046867">
    <property type="entry name" value="AldOxase/xan_DH_MoCoBD2"/>
</dbReference>
<reference evidence="4 5" key="1">
    <citation type="submission" date="2018-07" db="EMBL/GenBank/DDBJ databases">
        <title>Leeuwenhoekiella genomics.</title>
        <authorList>
            <person name="Tahon G."/>
            <person name="Willems A."/>
        </authorList>
    </citation>
    <scope>NUCLEOTIDE SEQUENCE [LARGE SCALE GENOMIC DNA]</scope>
    <source>
        <strain evidence="4 5">LMG 22550</strain>
    </source>
</reference>
<dbReference type="RefSeq" id="WP_128756671.1">
    <property type="nucleotide sequence ID" value="NZ_QOVM01000001.1"/>
</dbReference>
<organism evidence="4 5">
    <name type="scientific">Leeuwenhoekiella aequorea</name>
    <dbReference type="NCBI Taxonomy" id="283736"/>
    <lineage>
        <taxon>Bacteria</taxon>
        <taxon>Pseudomonadati</taxon>
        <taxon>Bacteroidota</taxon>
        <taxon>Flavobacteriia</taxon>
        <taxon>Flavobacteriales</taxon>
        <taxon>Flavobacteriaceae</taxon>
        <taxon>Leeuwenhoekiella</taxon>
    </lineage>
</organism>
<dbReference type="InterPro" id="IPR037165">
    <property type="entry name" value="AldOxase/xan_DH_Mopterin-bd_sf"/>
</dbReference>
<dbReference type="InterPro" id="IPR016208">
    <property type="entry name" value="Ald_Oxase/xanthine_DH-like"/>
</dbReference>
<evidence type="ECO:0000313" key="5">
    <source>
        <dbReference type="Proteomes" id="UP000289238"/>
    </source>
</evidence>
<accession>A0A4Q0PDN5</accession>
<dbReference type="AlphaFoldDB" id="A0A4Q0PDN5"/>
<dbReference type="GO" id="GO:0016491">
    <property type="term" value="F:oxidoreductase activity"/>
    <property type="evidence" value="ECO:0007669"/>
    <property type="project" value="UniProtKB-KW"/>
</dbReference>
<sequence>MKDQTKSKTGASVNRLEGALKVMGKAKYSSEFAIDNLAFAQGIQSTISAGKITSIDTSLAEKQEGVIKIITHENALKLKGYGGRFEEPDTKSISPSLQTPDVHYYGEYIGVVVAETFEQARYAANLVKVTYAKSEPKFIFDEHLDELYMPKEINDKAKTNTQWGDVEKGLKDAYKTIDVTYNTPVEHHHPMELHNIIATWEGDKVIAYASTQIVAHAVKTIADTFEIPEDNVRVITPYVGGGFGSKLQLREHGTLGIMASKMIGRPVQLTVTRHEMFTAVGFRQHNRQHMRLGADKEGNLTALSHETSAATSTYEEFQEPCGAISQTLYNTPNSLVTHKLMKLNLPSPRWMRAPGEAPGSFALESAMDELAYKLQMDPAEFRIKNDTQHDLSVDKPFSSRQFVECIRIGAEKFDWKNKWKPTPGHTKKENWLVGYGMSGSSRQSPYMESSALIKLKLDNDKVQVTVQTDATDIGTGSYTIIGQTISEYLDIPLEQISVELGDSKFPKTPGSGGSWGAASYTNGVKVACDNAISTLKTLASTSEDLSVIELMKKADLTEFEAKGTAGPTEEFENYSVYSFGANFCEVWVDEYSGMVRLEHFVNVGSAGKILNPKTAYGQIIGGITWGVGQALTEHSQVEPNHGNFITRSFADYHVPVNLDLGKIDVIFLPEDDYIANPMGVKGIGELGITSIAAAIANAVFNATGKRVRDLPITPEKIMKTKIEVA</sequence>
<dbReference type="InterPro" id="IPR000674">
    <property type="entry name" value="Ald_Oxase/Xan_DH_a/b"/>
</dbReference>
<dbReference type="SMART" id="SM01008">
    <property type="entry name" value="Ald_Xan_dh_C"/>
    <property type="match status" value="1"/>
</dbReference>
<evidence type="ECO:0000259" key="3">
    <source>
        <dbReference type="SMART" id="SM01008"/>
    </source>
</evidence>
<dbReference type="InterPro" id="IPR036856">
    <property type="entry name" value="Ald_Oxase/Xan_DH_a/b_sf"/>
</dbReference>
<feature type="domain" description="Aldehyde oxidase/xanthine dehydrogenase a/b hammerhead" evidence="3">
    <location>
        <begin position="23"/>
        <end position="135"/>
    </location>
</feature>
<dbReference type="InterPro" id="IPR008274">
    <property type="entry name" value="AldOxase/xan_DH_MoCoBD1"/>
</dbReference>
<dbReference type="GO" id="GO:0005506">
    <property type="term" value="F:iron ion binding"/>
    <property type="evidence" value="ECO:0007669"/>
    <property type="project" value="InterPro"/>
</dbReference>
<dbReference type="Proteomes" id="UP000289238">
    <property type="component" value="Unassembled WGS sequence"/>
</dbReference>
<dbReference type="PANTHER" id="PTHR11908:SF132">
    <property type="entry name" value="ALDEHYDE OXIDASE 1-RELATED"/>
    <property type="match status" value="1"/>
</dbReference>
<keyword evidence="5" id="KW-1185">Reference proteome</keyword>
<dbReference type="Pfam" id="PF01315">
    <property type="entry name" value="Ald_Xan_dh_C"/>
    <property type="match status" value="1"/>
</dbReference>
<comment type="caution">
    <text evidence="4">The sequence shown here is derived from an EMBL/GenBank/DDBJ whole genome shotgun (WGS) entry which is preliminary data.</text>
</comment>
<name>A0A4Q0PDN5_9FLAO</name>
<dbReference type="SUPFAM" id="SSF54665">
    <property type="entry name" value="CO dehydrogenase molybdoprotein N-domain-like"/>
    <property type="match status" value="1"/>
</dbReference>
<evidence type="ECO:0000256" key="2">
    <source>
        <dbReference type="ARBA" id="ARBA00023002"/>
    </source>
</evidence>
<keyword evidence="1" id="KW-0500">Molybdenum</keyword>
<gene>
    <name evidence="4" type="ORF">DSM00_759</name>
</gene>